<dbReference type="InterPro" id="IPR000086">
    <property type="entry name" value="NUDIX_hydrolase_dom"/>
</dbReference>
<reference evidence="3" key="1">
    <citation type="submission" date="2020-09" db="EMBL/GenBank/DDBJ databases">
        <title>Whole genome shotgun sequence of Streptomyces xanthophaeus NBRC 12829.</title>
        <authorList>
            <person name="Komaki H."/>
            <person name="Tamura T."/>
        </authorList>
    </citation>
    <scope>NUCLEOTIDE SEQUENCE</scope>
    <source>
        <strain evidence="3">NBRC 12829</strain>
    </source>
</reference>
<evidence type="ECO:0000256" key="1">
    <source>
        <dbReference type="ARBA" id="ARBA00022801"/>
    </source>
</evidence>
<comment type="caution">
    <text evidence="3">The sequence shown here is derived from an EMBL/GenBank/DDBJ whole genome shotgun (WGS) entry which is preliminary data.</text>
</comment>
<dbReference type="PROSITE" id="PS51462">
    <property type="entry name" value="NUDIX"/>
    <property type="match status" value="1"/>
</dbReference>
<evidence type="ECO:0000313" key="4">
    <source>
        <dbReference type="Proteomes" id="UP000600026"/>
    </source>
</evidence>
<evidence type="ECO:0000313" key="3">
    <source>
        <dbReference type="EMBL" id="GHI82788.1"/>
    </source>
</evidence>
<dbReference type="OrthoDB" id="3478423at2"/>
<dbReference type="Pfam" id="PF00293">
    <property type="entry name" value="NUDIX"/>
    <property type="match status" value="1"/>
</dbReference>
<dbReference type="GO" id="GO:0016787">
    <property type="term" value="F:hydrolase activity"/>
    <property type="evidence" value="ECO:0007669"/>
    <property type="project" value="UniProtKB-KW"/>
</dbReference>
<keyword evidence="1" id="KW-0378">Hydrolase</keyword>
<organism evidence="3 4">
    <name type="scientific">Streptomyces xanthophaeus</name>
    <dbReference type="NCBI Taxonomy" id="67385"/>
    <lineage>
        <taxon>Bacteria</taxon>
        <taxon>Bacillati</taxon>
        <taxon>Actinomycetota</taxon>
        <taxon>Actinomycetes</taxon>
        <taxon>Kitasatosporales</taxon>
        <taxon>Streptomycetaceae</taxon>
        <taxon>Streptomyces</taxon>
    </lineage>
</organism>
<protein>
    <recommendedName>
        <fullName evidence="2">Nudix hydrolase domain-containing protein</fullName>
    </recommendedName>
</protein>
<name>A0A919L9F6_9ACTN</name>
<dbReference type="SUPFAM" id="SSF55811">
    <property type="entry name" value="Nudix"/>
    <property type="match status" value="1"/>
</dbReference>
<dbReference type="EMBL" id="BNEE01000002">
    <property type="protein sequence ID" value="GHI82788.1"/>
    <property type="molecule type" value="Genomic_DNA"/>
</dbReference>
<proteinExistence type="predicted"/>
<dbReference type="CDD" id="cd02883">
    <property type="entry name" value="NUDIX_Hydrolase"/>
    <property type="match status" value="1"/>
</dbReference>
<feature type="domain" description="Nudix hydrolase" evidence="2">
    <location>
        <begin position="11"/>
        <end position="152"/>
    </location>
</feature>
<gene>
    <name evidence="3" type="ORF">Sxan_01520</name>
</gene>
<accession>A0A919L9F6</accession>
<dbReference type="AlphaFoldDB" id="A0A919L9F6"/>
<keyword evidence="4" id="KW-1185">Reference proteome</keyword>
<dbReference type="PROSITE" id="PS00893">
    <property type="entry name" value="NUDIX_BOX"/>
    <property type="match status" value="1"/>
</dbReference>
<dbReference type="PANTHER" id="PTHR43736:SF2">
    <property type="entry name" value="MUTT_NUDIX FAMILY PROTEIN"/>
    <property type="match status" value="1"/>
</dbReference>
<dbReference type="InterPro" id="IPR015797">
    <property type="entry name" value="NUDIX_hydrolase-like_dom_sf"/>
</dbReference>
<dbReference type="Gene3D" id="3.90.79.10">
    <property type="entry name" value="Nucleoside Triphosphate Pyrophosphohydrolase"/>
    <property type="match status" value="1"/>
</dbReference>
<dbReference type="InterPro" id="IPR020084">
    <property type="entry name" value="NUDIX_hydrolase_CS"/>
</dbReference>
<evidence type="ECO:0000259" key="2">
    <source>
        <dbReference type="PROSITE" id="PS51462"/>
    </source>
</evidence>
<dbReference type="Proteomes" id="UP000600026">
    <property type="component" value="Unassembled WGS sequence"/>
</dbReference>
<dbReference type="PANTHER" id="PTHR43736">
    <property type="entry name" value="ADP-RIBOSE PYROPHOSPHATASE"/>
    <property type="match status" value="1"/>
</dbReference>
<dbReference type="RefSeq" id="WP_031145074.1">
    <property type="nucleotide sequence ID" value="NZ_BNEE01000002.1"/>
</dbReference>
<sequence>MTNTEPTAFHRIKIRVAALVFDGEDVALIRRTNDQGTSHYSLPGGNVEPSEPLPRALQRELQEELGLHPEHLSGPPAFTWLLDAMVTRPGSTPPRKLHLVYRIQLGTGARQKLKTFEDDDTAGRGDIVWLPYRQTRDLNIFPPAPIADLAGPTGDVDAASALLPQLNDTNYQWV</sequence>